<keyword evidence="4" id="KW-1185">Reference proteome</keyword>
<dbReference type="EMBL" id="AGEY01000089">
    <property type="protein sequence ID" value="EHL98022.1"/>
    <property type="molecule type" value="Genomic_DNA"/>
</dbReference>
<dbReference type="PANTHER" id="PTHR43364:SF4">
    <property type="entry name" value="NAD(P)-LINKED OXIDOREDUCTASE SUPERFAMILY PROTEIN"/>
    <property type="match status" value="1"/>
</dbReference>
<sequence>MINWFADRSPYGVQEVHTMTQTVKIGKSSVETTPLGLGTNKVGGHNLFDGLKDEDGFRVVKAALDDGISLLDTAFMYGLGKSEEIIGDVIQDYDRDQFVIASKAAQDPNNNLQPNNNPAFLKQSVDDALLRLETDYIDIFYIHFPDDKTPKAEAVQALVDEKKAGKIKAIGVSNFSLDQIKEANVDDQVDIVEDNYSLVHRQAEQAEFGYLKDHQISFVPYFPLASGLLTGKYTPADASKFKQFSSDQYQTIMDNLEVVKGIAVAHSATVAQAILAWYIKNPDISVVIPGARVADQVHSNAKAMAIDLSDAEYQQIDQLFSQF</sequence>
<dbReference type="InterPro" id="IPR023210">
    <property type="entry name" value="NADP_OxRdtase_dom"/>
</dbReference>
<evidence type="ECO:0000256" key="1">
    <source>
        <dbReference type="ARBA" id="ARBA00023002"/>
    </source>
</evidence>
<gene>
    <name evidence="3" type="ORF">HMPREF9103_01764</name>
</gene>
<protein>
    <recommendedName>
        <fullName evidence="2">NADP-dependent oxidoreductase domain-containing protein</fullName>
    </recommendedName>
</protein>
<name>G9ZPV9_9LACO</name>
<dbReference type="STRING" id="797515.HMPREF9103_01764"/>
<reference evidence="3 4" key="1">
    <citation type="submission" date="2011-09" db="EMBL/GenBank/DDBJ databases">
        <authorList>
            <person name="Weinstock G."/>
            <person name="Sodergren E."/>
            <person name="Clifton S."/>
            <person name="Fulton L."/>
            <person name="Fulton B."/>
            <person name="Courtney L."/>
            <person name="Fronick C."/>
            <person name="Harrison M."/>
            <person name="Strong C."/>
            <person name="Farmer C."/>
            <person name="Delahaunty K."/>
            <person name="Markovic C."/>
            <person name="Hall O."/>
            <person name="Minx P."/>
            <person name="Tomlinson C."/>
            <person name="Mitreva M."/>
            <person name="Hou S."/>
            <person name="Chen J."/>
            <person name="Wollam A."/>
            <person name="Pepin K.H."/>
            <person name="Johnson M."/>
            <person name="Bhonagiri V."/>
            <person name="Zhang X."/>
            <person name="Suruliraj S."/>
            <person name="Warren W."/>
            <person name="Chinwalla A."/>
            <person name="Mardis E.R."/>
            <person name="Wilson R.K."/>
        </authorList>
    </citation>
    <scope>NUCLEOTIDE SEQUENCE [LARGE SCALE GENOMIC DNA]</scope>
    <source>
        <strain evidence="3 4">F0439</strain>
    </source>
</reference>
<evidence type="ECO:0000259" key="2">
    <source>
        <dbReference type="Pfam" id="PF00248"/>
    </source>
</evidence>
<evidence type="ECO:0000313" key="4">
    <source>
        <dbReference type="Proteomes" id="UP000004625"/>
    </source>
</evidence>
<dbReference type="PATRIC" id="fig|797515.3.peg.1628"/>
<keyword evidence="1" id="KW-0560">Oxidoreductase</keyword>
<dbReference type="PROSITE" id="PS00062">
    <property type="entry name" value="ALDOKETO_REDUCTASE_2"/>
    <property type="match status" value="1"/>
</dbReference>
<dbReference type="PRINTS" id="PR00069">
    <property type="entry name" value="ALDKETRDTASE"/>
</dbReference>
<dbReference type="GO" id="GO:0016491">
    <property type="term" value="F:oxidoreductase activity"/>
    <property type="evidence" value="ECO:0007669"/>
    <property type="project" value="UniProtKB-KW"/>
</dbReference>
<dbReference type="InterPro" id="IPR036812">
    <property type="entry name" value="NAD(P)_OxRdtase_dom_sf"/>
</dbReference>
<dbReference type="GO" id="GO:0005829">
    <property type="term" value="C:cytosol"/>
    <property type="evidence" value="ECO:0007669"/>
    <property type="project" value="TreeGrafter"/>
</dbReference>
<dbReference type="PANTHER" id="PTHR43364">
    <property type="entry name" value="NADH-SPECIFIC METHYLGLYOXAL REDUCTASE-RELATED"/>
    <property type="match status" value="1"/>
</dbReference>
<dbReference type="Proteomes" id="UP000004625">
    <property type="component" value="Unassembled WGS sequence"/>
</dbReference>
<dbReference type="eggNOG" id="COG0667">
    <property type="taxonomic scope" value="Bacteria"/>
</dbReference>
<organism evidence="3 4">
    <name type="scientific">Lentilactobacillus parafarraginis F0439</name>
    <dbReference type="NCBI Taxonomy" id="797515"/>
    <lineage>
        <taxon>Bacteria</taxon>
        <taxon>Bacillati</taxon>
        <taxon>Bacillota</taxon>
        <taxon>Bacilli</taxon>
        <taxon>Lactobacillales</taxon>
        <taxon>Lactobacillaceae</taxon>
        <taxon>Lentilactobacillus</taxon>
    </lineage>
</organism>
<dbReference type="SUPFAM" id="SSF51430">
    <property type="entry name" value="NAD(P)-linked oxidoreductase"/>
    <property type="match status" value="1"/>
</dbReference>
<comment type="caution">
    <text evidence="3">The sequence shown here is derived from an EMBL/GenBank/DDBJ whole genome shotgun (WGS) entry which is preliminary data.</text>
</comment>
<accession>G9ZPV9</accession>
<dbReference type="InterPro" id="IPR020471">
    <property type="entry name" value="AKR"/>
</dbReference>
<dbReference type="AlphaFoldDB" id="G9ZPV9"/>
<dbReference type="Pfam" id="PF00248">
    <property type="entry name" value="Aldo_ket_red"/>
    <property type="match status" value="1"/>
</dbReference>
<evidence type="ECO:0000313" key="3">
    <source>
        <dbReference type="EMBL" id="EHL98022.1"/>
    </source>
</evidence>
<dbReference type="Gene3D" id="3.20.20.100">
    <property type="entry name" value="NADP-dependent oxidoreductase domain"/>
    <property type="match status" value="1"/>
</dbReference>
<feature type="domain" description="NADP-dependent oxidoreductase" evidence="2">
    <location>
        <begin position="34"/>
        <end position="319"/>
    </location>
</feature>
<dbReference type="InterPro" id="IPR050523">
    <property type="entry name" value="AKR_Detox_Biosynth"/>
</dbReference>
<proteinExistence type="predicted"/>
<dbReference type="InterPro" id="IPR018170">
    <property type="entry name" value="Aldo/ket_reductase_CS"/>
</dbReference>
<dbReference type="HOGENOM" id="CLU_023205_2_3_9"/>